<accession>A0ABR0ES59</accession>
<reference evidence="1 2" key="1">
    <citation type="journal article" date="2023" name="G3 (Bethesda)">
        <title>A chromosome-level genome assembly of Zasmidium syzygii isolated from banana leaves.</title>
        <authorList>
            <person name="van Westerhoven A.C."/>
            <person name="Mehrabi R."/>
            <person name="Talebi R."/>
            <person name="Steentjes M.B.F."/>
            <person name="Corcolon B."/>
            <person name="Chong P.A."/>
            <person name="Kema G.H.J."/>
            <person name="Seidl M.F."/>
        </authorList>
    </citation>
    <scope>NUCLEOTIDE SEQUENCE [LARGE SCALE GENOMIC DNA]</scope>
    <source>
        <strain evidence="1 2">P124</strain>
    </source>
</reference>
<protein>
    <recommendedName>
        <fullName evidence="3">AB hydrolase-1 domain-containing protein</fullName>
    </recommendedName>
</protein>
<sequence>MAGGSTFTWQHALRLDSTKSPFTSPLPQTHQAFKGVKPVSWKRHNIGGLLVTIYGQDELPQHPSEIVCMWLLHGRGDTQDSMAYTAAGLLNAWNGYRQGKGEGVKGLVCVCFDQRNHGSRLIENNNNVSWKQGNPTHGPDMFSTYSGTAHDLSLLITQIDFYLPYKISSHICGGVSLGGHASWIALMKEPRIKAGLIIVGCPDYVRLMTDRAIRSKVPSTLTTEPPGRDFLGSRDFPQSLVAAVEQYDPAGILLSELDVYGANDHEHTPSEEEVARLKPILERTLAGKNVMCLSGGKDRLVPHAQSKIFLNWLKRATHTESGWAKEQNIQLTDIVDPDAGHEFSKTMRDHAERWIIDYLSSDNDREERHSKL</sequence>
<dbReference type="Proteomes" id="UP001305779">
    <property type="component" value="Unassembled WGS sequence"/>
</dbReference>
<dbReference type="SUPFAM" id="SSF53474">
    <property type="entry name" value="alpha/beta-Hydrolases"/>
    <property type="match status" value="1"/>
</dbReference>
<organism evidence="1 2">
    <name type="scientific">Zasmidium cellare</name>
    <name type="common">Wine cellar mold</name>
    <name type="synonym">Racodium cellare</name>
    <dbReference type="NCBI Taxonomy" id="395010"/>
    <lineage>
        <taxon>Eukaryota</taxon>
        <taxon>Fungi</taxon>
        <taxon>Dikarya</taxon>
        <taxon>Ascomycota</taxon>
        <taxon>Pezizomycotina</taxon>
        <taxon>Dothideomycetes</taxon>
        <taxon>Dothideomycetidae</taxon>
        <taxon>Mycosphaerellales</taxon>
        <taxon>Mycosphaerellaceae</taxon>
        <taxon>Zasmidium</taxon>
    </lineage>
</organism>
<dbReference type="PANTHER" id="PTHR47381">
    <property type="entry name" value="ALPHA/BETA-HYDROLASES SUPERFAMILY PROTEIN"/>
    <property type="match status" value="1"/>
</dbReference>
<proteinExistence type="predicted"/>
<dbReference type="Gene3D" id="3.40.50.1820">
    <property type="entry name" value="alpha/beta hydrolase"/>
    <property type="match status" value="1"/>
</dbReference>
<dbReference type="InterPro" id="IPR029058">
    <property type="entry name" value="AB_hydrolase_fold"/>
</dbReference>
<evidence type="ECO:0000313" key="1">
    <source>
        <dbReference type="EMBL" id="KAK4503961.1"/>
    </source>
</evidence>
<evidence type="ECO:0000313" key="2">
    <source>
        <dbReference type="Proteomes" id="UP001305779"/>
    </source>
</evidence>
<dbReference type="PANTHER" id="PTHR47381:SF3">
    <property type="entry name" value="ALPHA_BETA-HYDROLASES SUPERFAMILY PROTEIN"/>
    <property type="match status" value="1"/>
</dbReference>
<name>A0ABR0ES59_ZASCE</name>
<gene>
    <name evidence="1" type="ORF">PRZ48_004876</name>
</gene>
<comment type="caution">
    <text evidence="1">The sequence shown here is derived from an EMBL/GenBank/DDBJ whole genome shotgun (WGS) entry which is preliminary data.</text>
</comment>
<dbReference type="EMBL" id="JAXOVC010000003">
    <property type="protein sequence ID" value="KAK4503961.1"/>
    <property type="molecule type" value="Genomic_DNA"/>
</dbReference>
<evidence type="ECO:0008006" key="3">
    <source>
        <dbReference type="Google" id="ProtNLM"/>
    </source>
</evidence>
<keyword evidence="2" id="KW-1185">Reference proteome</keyword>